<sequence>MMRQSAALLCLVLLAWAAPARAQTEIHRCIGANGGAVFTDQPCAALQATPVGPAATRGNGTPPATAPPPTLCAASLGALRQSVIDAFASHDANRMAGLMLWSGFGRGTVIADIRSLGELMKQPLLDVDTPDDSASGDKSPAAAIAANDMAAIAPPGTSPDSIPANAQLVLHTAGNDGSGSSRELRFDVVSRAGCLWLRNPD</sequence>
<feature type="signal peptide" evidence="1">
    <location>
        <begin position="1"/>
        <end position="22"/>
    </location>
</feature>
<protein>
    <submittedName>
        <fullName evidence="3">DUF4124 domain-containing protein</fullName>
    </submittedName>
</protein>
<keyword evidence="1" id="KW-0732">Signal</keyword>
<name>A0ABW0SYB5_9GAMM</name>
<keyword evidence="4" id="KW-1185">Reference proteome</keyword>
<proteinExistence type="predicted"/>
<organism evidence="3 4">
    <name type="scientific">Rhodanobacter terrae</name>
    <dbReference type="NCBI Taxonomy" id="418647"/>
    <lineage>
        <taxon>Bacteria</taxon>
        <taxon>Pseudomonadati</taxon>
        <taxon>Pseudomonadota</taxon>
        <taxon>Gammaproteobacteria</taxon>
        <taxon>Lysobacterales</taxon>
        <taxon>Rhodanobacteraceae</taxon>
        <taxon>Rhodanobacter</taxon>
    </lineage>
</organism>
<feature type="chain" id="PRO_5046046235" evidence="1">
    <location>
        <begin position="23"/>
        <end position="201"/>
    </location>
</feature>
<dbReference type="EMBL" id="JBHSNG010000010">
    <property type="protein sequence ID" value="MFC5581593.1"/>
    <property type="molecule type" value="Genomic_DNA"/>
</dbReference>
<dbReference type="InterPro" id="IPR025392">
    <property type="entry name" value="DUF4124"/>
</dbReference>
<evidence type="ECO:0000313" key="3">
    <source>
        <dbReference type="EMBL" id="MFC5581593.1"/>
    </source>
</evidence>
<feature type="domain" description="DUF4124" evidence="2">
    <location>
        <begin position="13"/>
        <end position="67"/>
    </location>
</feature>
<evidence type="ECO:0000256" key="1">
    <source>
        <dbReference type="SAM" id="SignalP"/>
    </source>
</evidence>
<evidence type="ECO:0000259" key="2">
    <source>
        <dbReference type="Pfam" id="PF13511"/>
    </source>
</evidence>
<gene>
    <name evidence="3" type="ORF">ACFPPB_10765</name>
</gene>
<accession>A0ABW0SYB5</accession>
<reference evidence="4" key="1">
    <citation type="journal article" date="2019" name="Int. J. Syst. Evol. Microbiol.">
        <title>The Global Catalogue of Microorganisms (GCM) 10K type strain sequencing project: providing services to taxonomists for standard genome sequencing and annotation.</title>
        <authorList>
            <consortium name="The Broad Institute Genomics Platform"/>
            <consortium name="The Broad Institute Genome Sequencing Center for Infectious Disease"/>
            <person name="Wu L."/>
            <person name="Ma J."/>
        </authorList>
    </citation>
    <scope>NUCLEOTIDE SEQUENCE [LARGE SCALE GENOMIC DNA]</scope>
    <source>
        <strain evidence="4">CGMCC 1.13587</strain>
    </source>
</reference>
<evidence type="ECO:0000313" key="4">
    <source>
        <dbReference type="Proteomes" id="UP001596111"/>
    </source>
</evidence>
<comment type="caution">
    <text evidence="3">The sequence shown here is derived from an EMBL/GenBank/DDBJ whole genome shotgun (WGS) entry which is preliminary data.</text>
</comment>
<dbReference type="RefSeq" id="WP_377326899.1">
    <property type="nucleotide sequence ID" value="NZ_JBHSNG010000010.1"/>
</dbReference>
<dbReference type="Pfam" id="PF13511">
    <property type="entry name" value="DUF4124"/>
    <property type="match status" value="1"/>
</dbReference>
<dbReference type="Proteomes" id="UP001596111">
    <property type="component" value="Unassembled WGS sequence"/>
</dbReference>